<evidence type="ECO:0000313" key="2">
    <source>
        <dbReference type="Proteomes" id="UP001141183"/>
    </source>
</evidence>
<dbReference type="InterPro" id="IPR016024">
    <property type="entry name" value="ARM-type_fold"/>
</dbReference>
<dbReference type="AlphaFoldDB" id="A0A9X3XLH9"/>
<name>A0A9X3XLH9_9CLOT</name>
<dbReference type="PANTHER" id="PTHR34070">
    <property type="entry name" value="ARMADILLO-TYPE FOLD"/>
    <property type="match status" value="1"/>
</dbReference>
<comment type="caution">
    <text evidence="1">The sequence shown here is derived from an EMBL/GenBank/DDBJ whole genome shotgun (WGS) entry which is preliminary data.</text>
</comment>
<dbReference type="CDD" id="cd06561">
    <property type="entry name" value="AlkD_like"/>
    <property type="match status" value="1"/>
</dbReference>
<reference evidence="1" key="1">
    <citation type="submission" date="2022-05" db="EMBL/GenBank/DDBJ databases">
        <title>Draft genome sequence of Clostridium tertium strain CP3 isolated from Peru.</title>
        <authorList>
            <person name="Hurtado R."/>
            <person name="Lima L."/>
            <person name="Sousa T."/>
            <person name="Jaiswal A.K."/>
            <person name="Tiwari S."/>
            <person name="Maturrano L."/>
            <person name="Brenig B."/>
            <person name="Azevedo V."/>
        </authorList>
    </citation>
    <scope>NUCLEOTIDE SEQUENCE</scope>
    <source>
        <strain evidence="1">CP3</strain>
    </source>
</reference>
<dbReference type="EMBL" id="JAMRYU010000005">
    <property type="protein sequence ID" value="MDC4239839.1"/>
    <property type="molecule type" value="Genomic_DNA"/>
</dbReference>
<dbReference type="Gene3D" id="1.25.10.90">
    <property type="match status" value="1"/>
</dbReference>
<dbReference type="Proteomes" id="UP001141183">
    <property type="component" value="Unassembled WGS sequence"/>
</dbReference>
<dbReference type="PANTHER" id="PTHR34070:SF1">
    <property type="entry name" value="DNA ALKYLATION REPAIR PROTEIN"/>
    <property type="match status" value="1"/>
</dbReference>
<gene>
    <name evidence="1" type="ORF">NE398_06640</name>
</gene>
<organism evidence="1 2">
    <name type="scientific">Clostridium tertium</name>
    <dbReference type="NCBI Taxonomy" id="1559"/>
    <lineage>
        <taxon>Bacteria</taxon>
        <taxon>Bacillati</taxon>
        <taxon>Bacillota</taxon>
        <taxon>Clostridia</taxon>
        <taxon>Eubacteriales</taxon>
        <taxon>Clostridiaceae</taxon>
        <taxon>Clostridium</taxon>
    </lineage>
</organism>
<evidence type="ECO:0000313" key="1">
    <source>
        <dbReference type="EMBL" id="MDC4239839.1"/>
    </source>
</evidence>
<accession>A0A9X3XLH9</accession>
<dbReference type="SUPFAM" id="SSF48371">
    <property type="entry name" value="ARM repeat"/>
    <property type="match status" value="1"/>
</dbReference>
<keyword evidence="2" id="KW-1185">Reference proteome</keyword>
<dbReference type="InterPro" id="IPR014825">
    <property type="entry name" value="DNA_alkylation"/>
</dbReference>
<protein>
    <submittedName>
        <fullName evidence="1">DNA alkylation repair protein</fullName>
    </submittedName>
</protein>
<sequence>MALKIREELINLSEEDYREFSSKLLPGINNILGVRLPALRKIAKSIAKENWENYLNNASDDYFEEVMLQGMVIGYINNADIDEIINLIRKYVPKINNWSVCDSFCNGLKTTNKNKEKMWKFIEEYLSSSYEFEVRFAVVMLLNFYVEEDYVELVLSNLDKIKHDGYYVKMAVAWAISICYVKFNKTTLNYLKENNLDYFTYNKSLQKICESLKVSKEEKNIIRGMKVKLNNN</sequence>
<proteinExistence type="predicted"/>
<dbReference type="Pfam" id="PF08713">
    <property type="entry name" value="DNA_alkylation"/>
    <property type="match status" value="1"/>
</dbReference>